<name>A0ABQ3BT08_9GAMM</name>
<evidence type="ECO:0000313" key="3">
    <source>
        <dbReference type="EMBL" id="GGZ56717.1"/>
    </source>
</evidence>
<evidence type="ECO:0000256" key="1">
    <source>
        <dbReference type="SAM" id="MobiDB-lite"/>
    </source>
</evidence>
<evidence type="ECO:0008006" key="5">
    <source>
        <dbReference type="Google" id="ProtNLM"/>
    </source>
</evidence>
<sequence length="228" mass="25929">MSRVVSRHAVRDSFLGRNGLTLAFLALMLLSILGHALTGWRFDNEERREHGQAAESLAEYVTGEDFLSTLFENWESEFLQMGLFVLGTAFLRQRGASESRPLDPEQEPDPEPVPFAQRPWPVRRGGGWRRAYEHSLSGALLLLFALSFVGHLYNSWRQHLGEQAMHGQAATTTLWEHLWSAPFWFESFQNWQSEFLAVISLVVLSIFLREKDSTESKDVEAPHAKTGA</sequence>
<feature type="region of interest" description="Disordered" evidence="1">
    <location>
        <begin position="97"/>
        <end position="116"/>
    </location>
</feature>
<organism evidence="3 4">
    <name type="scientific">Cognatilysobacter xinjiangensis</name>
    <dbReference type="NCBI Taxonomy" id="546892"/>
    <lineage>
        <taxon>Bacteria</taxon>
        <taxon>Pseudomonadati</taxon>
        <taxon>Pseudomonadota</taxon>
        <taxon>Gammaproteobacteria</taxon>
        <taxon>Lysobacterales</taxon>
        <taxon>Lysobacteraceae</taxon>
        <taxon>Cognatilysobacter</taxon>
    </lineage>
</organism>
<keyword evidence="2" id="KW-0812">Transmembrane</keyword>
<dbReference type="Pfam" id="PF20554">
    <property type="entry name" value="DUF6766"/>
    <property type="match status" value="1"/>
</dbReference>
<keyword evidence="2" id="KW-0472">Membrane</keyword>
<gene>
    <name evidence="3" type="ORF">GCM10008101_07690</name>
</gene>
<evidence type="ECO:0000313" key="4">
    <source>
        <dbReference type="Proteomes" id="UP000643403"/>
    </source>
</evidence>
<feature type="transmembrane region" description="Helical" evidence="2">
    <location>
        <begin position="131"/>
        <end position="153"/>
    </location>
</feature>
<feature type="transmembrane region" description="Helical" evidence="2">
    <location>
        <begin position="191"/>
        <end position="208"/>
    </location>
</feature>
<evidence type="ECO:0000256" key="2">
    <source>
        <dbReference type="SAM" id="Phobius"/>
    </source>
</evidence>
<reference evidence="4" key="1">
    <citation type="journal article" date="2019" name="Int. J. Syst. Evol. Microbiol.">
        <title>The Global Catalogue of Microorganisms (GCM) 10K type strain sequencing project: providing services to taxonomists for standard genome sequencing and annotation.</title>
        <authorList>
            <consortium name="The Broad Institute Genomics Platform"/>
            <consortium name="The Broad Institute Genome Sequencing Center for Infectious Disease"/>
            <person name="Wu L."/>
            <person name="Ma J."/>
        </authorList>
    </citation>
    <scope>NUCLEOTIDE SEQUENCE [LARGE SCALE GENOMIC DNA]</scope>
    <source>
        <strain evidence="4">KCTC 22558</strain>
    </source>
</reference>
<accession>A0ABQ3BT08</accession>
<keyword evidence="4" id="KW-1185">Reference proteome</keyword>
<dbReference type="InterPro" id="IPR046657">
    <property type="entry name" value="DUF6766"/>
</dbReference>
<comment type="caution">
    <text evidence="3">The sequence shown here is derived from an EMBL/GenBank/DDBJ whole genome shotgun (WGS) entry which is preliminary data.</text>
</comment>
<dbReference type="EMBL" id="BMXY01000001">
    <property type="protein sequence ID" value="GGZ56717.1"/>
    <property type="molecule type" value="Genomic_DNA"/>
</dbReference>
<dbReference type="Proteomes" id="UP000643403">
    <property type="component" value="Unassembled WGS sequence"/>
</dbReference>
<protein>
    <recommendedName>
        <fullName evidence="5">Transmembrane protein</fullName>
    </recommendedName>
</protein>
<proteinExistence type="predicted"/>
<feature type="transmembrane region" description="Helical" evidence="2">
    <location>
        <begin position="20"/>
        <end position="40"/>
    </location>
</feature>
<keyword evidence="2" id="KW-1133">Transmembrane helix</keyword>
<dbReference type="RefSeq" id="WP_189447042.1">
    <property type="nucleotide sequence ID" value="NZ_BMXY01000001.1"/>
</dbReference>